<keyword evidence="2" id="KW-0472">Membrane</keyword>
<feature type="compositionally biased region" description="Polar residues" evidence="1">
    <location>
        <begin position="2039"/>
        <end position="2065"/>
    </location>
</feature>
<feature type="compositionally biased region" description="Pro residues" evidence="1">
    <location>
        <begin position="2100"/>
        <end position="2110"/>
    </location>
</feature>
<dbReference type="PANTHER" id="PTHR24216">
    <property type="entry name" value="PAXILLIN-RELATED"/>
    <property type="match status" value="1"/>
</dbReference>
<gene>
    <name evidence="4" type="primary">AVEN_251716_1</name>
    <name evidence="4" type="ORF">NPIL_178991</name>
</gene>
<keyword evidence="2" id="KW-0812">Transmembrane</keyword>
<accession>A0A8X6NDA6</accession>
<keyword evidence="3" id="KW-0732">Signal</keyword>
<comment type="caution">
    <text evidence="4">The sequence shown here is derived from an EMBL/GenBank/DDBJ whole genome shotgun (WGS) entry which is preliminary data.</text>
</comment>
<feature type="compositionally biased region" description="Basic residues" evidence="1">
    <location>
        <begin position="2070"/>
        <end position="2080"/>
    </location>
</feature>
<protein>
    <submittedName>
        <fullName evidence="4">Uncharacterized protein</fullName>
    </submittedName>
</protein>
<evidence type="ECO:0000256" key="2">
    <source>
        <dbReference type="SAM" id="Phobius"/>
    </source>
</evidence>
<keyword evidence="5" id="KW-1185">Reference proteome</keyword>
<feature type="region of interest" description="Disordered" evidence="1">
    <location>
        <begin position="2001"/>
        <end position="2180"/>
    </location>
</feature>
<evidence type="ECO:0000256" key="1">
    <source>
        <dbReference type="SAM" id="MobiDB-lite"/>
    </source>
</evidence>
<name>A0A8X6NDA6_NEPPI</name>
<dbReference type="EMBL" id="BMAW01056700">
    <property type="protein sequence ID" value="GFT07188.1"/>
    <property type="molecule type" value="Genomic_DNA"/>
</dbReference>
<organism evidence="4 5">
    <name type="scientific">Nephila pilipes</name>
    <name type="common">Giant wood spider</name>
    <name type="synonym">Nephila maculata</name>
    <dbReference type="NCBI Taxonomy" id="299642"/>
    <lineage>
        <taxon>Eukaryota</taxon>
        <taxon>Metazoa</taxon>
        <taxon>Ecdysozoa</taxon>
        <taxon>Arthropoda</taxon>
        <taxon>Chelicerata</taxon>
        <taxon>Arachnida</taxon>
        <taxon>Araneae</taxon>
        <taxon>Araneomorphae</taxon>
        <taxon>Entelegynae</taxon>
        <taxon>Araneoidea</taxon>
        <taxon>Nephilidae</taxon>
        <taxon>Nephila</taxon>
    </lineage>
</organism>
<feature type="signal peptide" evidence="3">
    <location>
        <begin position="1"/>
        <end position="31"/>
    </location>
</feature>
<proteinExistence type="predicted"/>
<evidence type="ECO:0000313" key="5">
    <source>
        <dbReference type="Proteomes" id="UP000887013"/>
    </source>
</evidence>
<feature type="region of interest" description="Disordered" evidence="1">
    <location>
        <begin position="93"/>
        <end position="119"/>
    </location>
</feature>
<dbReference type="PANTHER" id="PTHR24216:SF65">
    <property type="entry name" value="PAXILLIN-LIKE PROTEIN 1"/>
    <property type="match status" value="1"/>
</dbReference>
<keyword evidence="2" id="KW-1133">Transmembrane helix</keyword>
<feature type="chain" id="PRO_5036485597" evidence="3">
    <location>
        <begin position="32"/>
        <end position="2415"/>
    </location>
</feature>
<dbReference type="Proteomes" id="UP000887013">
    <property type="component" value="Unassembled WGS sequence"/>
</dbReference>
<evidence type="ECO:0000313" key="4">
    <source>
        <dbReference type="EMBL" id="GFT07188.1"/>
    </source>
</evidence>
<sequence length="2415" mass="268409">MDTVAALGQVHMCRYLMLCSMVALTAHWTTGVPVRKIAPTPQWPLNPTPHIYIPKRFLRLWSQKQDELMMEGPSGDGPVEPWDSSLLLSKTSKAHSTTDDYTTRSPLPEEISPSQSEPFPTIIDTEIETSETFSDEFISRSSVSFQGPSSLLNTLIFRPSPPGESSSFIVPTPTLESSSVVAQTSLYDLSASWTELDELASSFTLSSRRALSYSPSEIYAIITAISATYIYQEDTMNLPINPSVSVEGSPFGSMPSSLSIQSTERVPDFEKATSTFVERVSVHLQSSGESYFDIFSTDSISFESRDSISKPQSSFSTNLFSLGTSDALIGSSYDIPSSIVTHSLEDEYSAFAETLIGTSRSTDSNFVSIDGYSKTLAGSSLLLWSPYSASIAIHTTSMSSDVYYFSNNTLDGSFAESQLSHKSSYFIPFLTPYDTVFLSNVETTVTIIDNKDTPFTYVLPTLTVTGTNFNGSSESFISYPEDFTIIPSNYKIDATVFNDFSIFKHLSSSFDTKARTFSTVELDKGLVSNFSHISMENIISVSSFYYKNLTDLESSEEMLKTISPTITYFSTRHPLSEEVVESQSSDRMSYLSHSVDEIEPISATDEEILKFTSVYDKVSETQSNHLEKYQTKMQISDTHLINEIESNQYSHIRGTYDVSEYFLPSPTILDTIHSSLPHLNETQTDYKELITSIFTSFGTEVQSDSSFLWKSTDSLDNEITKQSYKPDSELLSSIISPENSTKDFNFYSSTVKNEEREAPRDSEYNFLDPFTHHVTVRSLRDTSSFDILTGEFHDRMMTTKFESEGSLSTLLESSVTTDTTEYSFSVSTTQTTPEPPVFPTYIETLFGQKSRPSRYKPSKFTEIVTEELITSTDIARPPDIYFPESTALSFKSMHSEDLLVKSSSTTHPFVQYATSYDQEMILSKDKTGFRDDYTVQESILSTLDREYDASEIFKQSFKSELVNTVLLDSSPSNYLEVTRSFLFSNGPFEIFSSETLDFTTSVSTDYQITPTFSLPPFEEPSHKLSDLDNHFLESSNASSKVLEDISPLKSIMNKSKSVETEKEDTVLFSSFESVSNIFTSDIYTTPSLIISSFQQASTDEDSTVIQEEPRRSYFEFHESTRILEFETKLPTESSEFVRSAVYDSTETHDLDTDLASDLEIFPTQSISLYQSSELSSLRHLIPVPEESAFSLSFTQDSDVISLIRPSHSKDRNEEPVALTSKDSFQTLISSSSFFSHIQKSESESIIPKSDEFSLLSTDVKSSFLEVTALDLSSFFRELSSSSEEFSPKWPSLSFLTKIKETQGIDFLLSDSSYFESLSAFQLLSSYTPEFSAEQSESSTLILPDIMKSKSFESNKLTEGLLTSMRTSKILSSAVLLSETLKFTKHISESEQQRPGSGNFRLTSTSSNYESSILTALSPSVIKDPLSIESDFFKQLVTSTLFSVLSSQHQLPPSTPPSAKELLSIKSDHPEQEIPTILLTPIVPSHVTSISEHWQSKTSISTSIIKEPKSVESDESILKFTRTVSSPIATRQEIPTRLLTPIVPNDVTSISEHWQSKISISSSIIKEPKSVESDESILKITKTVSSPIATRFDSLLSFKSRHETPQIYPIDISSYSTKIQPKISSYVVKPILTSSISSRLQPTSTEIKIKEPLSIESEFPKPKATSILQSSRSLLETNFQSIRPQFETTSSTFYHLQSSLSKIRPTAMSMLSSSVKTELLSPTSVEGIIAPEKTDIILASILPVSSFLNVNQTRNATADSGSSGDTHSSTEEQIFPTRNTYLFKDNHYWVLTILEAPEKGQLPENFSHIMENRLANAYSEAFRSFPSKDDEDINSPDMITVKILSLTDDILLRQLEIVHVVERGGTLVPSAIAAEYLRSLRFEQLREFLGYHAIDKARPYRPPSDDVSRPVDSPLPVLAIVGGVLLGLLVIFCCFCIYCRCCRPKPAPSSPGSSTSGSLQRSLSKYGQHNRKHLFREMTHQLTSEMAAQIKHGSTAPEAYLAEKSAHSRRSLPTLPRDSDDMEKKDPAMKMLKILENKEASTSPMPGKQSRGTNGAMQSSETTSSTIEKKKPPKPKKRRKVKDSVDQASKNVITDSKKLPPESPPPTPPPKGDVSIPSAESRPSPDSGTSSRHPSSQPSSPSEKGTEENESEGSNVELLPPVQEMIDRSKSESEAAAAETQMHLSRVRQRISELLDDAFALAGGRRLYGSLRSKKIEPAADVFPRYGSFRSHSAAEGDFAFAKHPGRISIERRPISEGGQRLLGVITDEGQLITHPPPKLVWDQDQGYSLQVIERPIATEVVEARNRNINLFPFQPQRIHQLPALPSSSSLPLLDTLPEGCQDLALGSPIREAASELYLPHSARMNPATADQYDELDVVSALRNDEPVEALIQAIKDELQRFAGSLPGANDSESNA</sequence>
<reference evidence="4" key="1">
    <citation type="submission" date="2020-08" db="EMBL/GenBank/DDBJ databases">
        <title>Multicomponent nature underlies the extraordinary mechanical properties of spider dragline silk.</title>
        <authorList>
            <person name="Kono N."/>
            <person name="Nakamura H."/>
            <person name="Mori M."/>
            <person name="Yoshida Y."/>
            <person name="Ohtoshi R."/>
            <person name="Malay A.D."/>
            <person name="Moran D.A.P."/>
            <person name="Tomita M."/>
            <person name="Numata K."/>
            <person name="Arakawa K."/>
        </authorList>
    </citation>
    <scope>NUCLEOTIDE SEQUENCE</scope>
</reference>
<feature type="transmembrane region" description="Helical" evidence="2">
    <location>
        <begin position="1916"/>
        <end position="1938"/>
    </location>
</feature>
<feature type="compositionally biased region" description="Low complexity" evidence="1">
    <location>
        <begin position="2126"/>
        <end position="2141"/>
    </location>
</feature>
<evidence type="ECO:0000256" key="3">
    <source>
        <dbReference type="SAM" id="SignalP"/>
    </source>
</evidence>
<dbReference type="OrthoDB" id="6435844at2759"/>
<feature type="compositionally biased region" description="Basic and acidic residues" evidence="1">
    <location>
        <begin position="2016"/>
        <end position="2038"/>
    </location>
</feature>